<keyword evidence="1" id="KW-0802">TPR repeat</keyword>
<evidence type="ECO:0000256" key="1">
    <source>
        <dbReference type="PROSITE-ProRule" id="PRU00339"/>
    </source>
</evidence>
<reference evidence="2" key="1">
    <citation type="journal article" date="2021" name="PeerJ">
        <title>Extensive microbial diversity within the chicken gut microbiome revealed by metagenomics and culture.</title>
        <authorList>
            <person name="Gilroy R."/>
            <person name="Ravi A."/>
            <person name="Getino M."/>
            <person name="Pursley I."/>
            <person name="Horton D.L."/>
            <person name="Alikhan N.F."/>
            <person name="Baker D."/>
            <person name="Gharbi K."/>
            <person name="Hall N."/>
            <person name="Watson M."/>
            <person name="Adriaenssens E.M."/>
            <person name="Foster-Nyarko E."/>
            <person name="Jarju S."/>
            <person name="Secka A."/>
            <person name="Antonio M."/>
            <person name="Oren A."/>
            <person name="Chaudhuri R.R."/>
            <person name="La Ragione R."/>
            <person name="Hildebrand F."/>
            <person name="Pallen M.J."/>
        </authorList>
    </citation>
    <scope>NUCLEOTIDE SEQUENCE</scope>
    <source>
        <strain evidence="2">1719</strain>
    </source>
</reference>
<name>A0A9D1W984_9SPHI</name>
<evidence type="ECO:0000313" key="3">
    <source>
        <dbReference type="Proteomes" id="UP000824156"/>
    </source>
</evidence>
<organism evidence="2 3">
    <name type="scientific">Candidatus Sphingobacterium stercoripullorum</name>
    <dbReference type="NCBI Taxonomy" id="2838759"/>
    <lineage>
        <taxon>Bacteria</taxon>
        <taxon>Pseudomonadati</taxon>
        <taxon>Bacteroidota</taxon>
        <taxon>Sphingobacteriia</taxon>
        <taxon>Sphingobacteriales</taxon>
        <taxon>Sphingobacteriaceae</taxon>
        <taxon>Sphingobacterium</taxon>
    </lineage>
</organism>
<comment type="caution">
    <text evidence="2">The sequence shown here is derived from an EMBL/GenBank/DDBJ whole genome shotgun (WGS) entry which is preliminary data.</text>
</comment>
<dbReference type="InterPro" id="IPR019734">
    <property type="entry name" value="TPR_rpt"/>
</dbReference>
<sequence length="107" mass="12607">MSRLEKLQEFLKESPNDPFLKYAIATEILKLGNEKEAAEHFYKLVESDPDYVGTYYHLGKLLEKLDDEKEALRIYEEGIQVATKMRDSNALRELRQAHQELIDELEY</sequence>
<dbReference type="EMBL" id="DXEZ01000222">
    <property type="protein sequence ID" value="HIX54951.1"/>
    <property type="molecule type" value="Genomic_DNA"/>
</dbReference>
<dbReference type="Gene3D" id="1.25.40.10">
    <property type="entry name" value="Tetratricopeptide repeat domain"/>
    <property type="match status" value="1"/>
</dbReference>
<feature type="repeat" description="TPR" evidence="1">
    <location>
        <begin position="52"/>
        <end position="85"/>
    </location>
</feature>
<dbReference type="Pfam" id="PF13181">
    <property type="entry name" value="TPR_8"/>
    <property type="match status" value="2"/>
</dbReference>
<accession>A0A9D1W984</accession>
<dbReference type="AlphaFoldDB" id="A0A9D1W984"/>
<reference evidence="2" key="2">
    <citation type="submission" date="2021-04" db="EMBL/GenBank/DDBJ databases">
        <authorList>
            <person name="Gilroy R."/>
        </authorList>
    </citation>
    <scope>NUCLEOTIDE SEQUENCE</scope>
    <source>
        <strain evidence="2">1719</strain>
    </source>
</reference>
<dbReference type="SUPFAM" id="SSF48452">
    <property type="entry name" value="TPR-like"/>
    <property type="match status" value="1"/>
</dbReference>
<protein>
    <submittedName>
        <fullName evidence="2">Tetratricopeptide repeat protein</fullName>
    </submittedName>
</protein>
<dbReference type="SMART" id="SM00028">
    <property type="entry name" value="TPR"/>
    <property type="match status" value="2"/>
</dbReference>
<gene>
    <name evidence="2" type="ORF">H9853_07990</name>
</gene>
<dbReference type="Proteomes" id="UP000824156">
    <property type="component" value="Unassembled WGS sequence"/>
</dbReference>
<proteinExistence type="predicted"/>
<evidence type="ECO:0000313" key="2">
    <source>
        <dbReference type="EMBL" id="HIX54951.1"/>
    </source>
</evidence>
<dbReference type="PROSITE" id="PS50005">
    <property type="entry name" value="TPR"/>
    <property type="match status" value="1"/>
</dbReference>
<dbReference type="InterPro" id="IPR011990">
    <property type="entry name" value="TPR-like_helical_dom_sf"/>
</dbReference>